<dbReference type="Proteomes" id="UP000092713">
    <property type="component" value="Unassembled WGS sequence"/>
</dbReference>
<dbReference type="Pfam" id="PF06041">
    <property type="entry name" value="DUF924"/>
    <property type="match status" value="1"/>
</dbReference>
<dbReference type="EMBL" id="LOCQ01000053">
    <property type="protein sequence ID" value="OBV39459.1"/>
    <property type="molecule type" value="Genomic_DNA"/>
</dbReference>
<dbReference type="SUPFAM" id="SSF48452">
    <property type="entry name" value="TPR-like"/>
    <property type="match status" value="1"/>
</dbReference>
<evidence type="ECO:0000313" key="2">
    <source>
        <dbReference type="Proteomes" id="UP000092713"/>
    </source>
</evidence>
<sequence>MIMDAQAKDVLDFWFLAPDNPAHGQSRAEWFSKDDAFDAQIRERFGALIDTAIDGGLRDCAATPRGALAQILLLDQFTRNVYRGTPRAFAGDAQALALASALVQSGQDQELEPTLRAFVYMPFEHAEDLAMQARAVELFQLLTQSRDGFESMLDYAQRHQEVIARFGRFPHRNAILGRDSTPEEAAFLLQPGSSF</sequence>
<keyword evidence="2" id="KW-1185">Reference proteome</keyword>
<dbReference type="PANTHER" id="PTHR23004">
    <property type="entry name" value="DOUBLECORTIN DOMAIN CONTAINING 2"/>
    <property type="match status" value="1"/>
</dbReference>
<accession>A0A1A7C365</accession>
<dbReference type="RefSeq" id="WP_065307808.1">
    <property type="nucleotide sequence ID" value="NZ_LOCQ01000053.1"/>
</dbReference>
<dbReference type="AlphaFoldDB" id="A0A1A7C365"/>
<protein>
    <submittedName>
        <fullName evidence="1">Putative conserved protein, DUF924 family</fullName>
    </submittedName>
</protein>
<dbReference type="STRING" id="1747903.ASR47_101048"/>
<proteinExistence type="predicted"/>
<dbReference type="PANTHER" id="PTHR23004:SF7">
    <property type="entry name" value="DUF924-DOMAIN-CONTAINING PROTEIN"/>
    <property type="match status" value="1"/>
</dbReference>
<dbReference type="InterPro" id="IPR010323">
    <property type="entry name" value="DUF924"/>
</dbReference>
<dbReference type="Gene3D" id="1.25.40.10">
    <property type="entry name" value="Tetratricopeptide repeat domain"/>
    <property type="match status" value="1"/>
</dbReference>
<comment type="caution">
    <text evidence="1">The sequence shown here is derived from an EMBL/GenBank/DDBJ whole genome shotgun (WGS) entry which is preliminary data.</text>
</comment>
<dbReference type="Gene3D" id="1.20.58.320">
    <property type="entry name" value="TPR-like"/>
    <property type="match status" value="1"/>
</dbReference>
<gene>
    <name evidence="1" type="ORF">ASR47_101048</name>
</gene>
<dbReference type="OrthoDB" id="7593450at2"/>
<evidence type="ECO:0000313" key="1">
    <source>
        <dbReference type="EMBL" id="OBV39459.1"/>
    </source>
</evidence>
<dbReference type="InterPro" id="IPR011990">
    <property type="entry name" value="TPR-like_helical_dom_sf"/>
</dbReference>
<dbReference type="PATRIC" id="fig|1747903.4.peg.3058"/>
<reference evidence="1 2" key="1">
    <citation type="submission" date="2016-04" db="EMBL/GenBank/DDBJ databases">
        <title>Draft genome sequence of Janthinobacterium psychrotolerans sp. nov., isolated from freshwater sediments in Denmark.</title>
        <authorList>
            <person name="Gong X."/>
            <person name="Skrivergaard S."/>
            <person name="Korsgaard B.S."/>
            <person name="Schreiber L."/>
            <person name="Marshall I.P."/>
            <person name="Finster K."/>
            <person name="Schramm A."/>
        </authorList>
    </citation>
    <scope>NUCLEOTIDE SEQUENCE [LARGE SCALE GENOMIC DNA]</scope>
    <source>
        <strain evidence="1 2">S3-2</strain>
    </source>
</reference>
<organism evidence="1 2">
    <name type="scientific">Janthinobacterium psychrotolerans</name>
    <dbReference type="NCBI Taxonomy" id="1747903"/>
    <lineage>
        <taxon>Bacteria</taxon>
        <taxon>Pseudomonadati</taxon>
        <taxon>Pseudomonadota</taxon>
        <taxon>Betaproteobacteria</taxon>
        <taxon>Burkholderiales</taxon>
        <taxon>Oxalobacteraceae</taxon>
        <taxon>Janthinobacterium</taxon>
    </lineage>
</organism>
<name>A0A1A7C365_9BURK</name>